<feature type="compositionally biased region" description="Basic and acidic residues" evidence="1">
    <location>
        <begin position="16"/>
        <end position="25"/>
    </location>
</feature>
<dbReference type="Pfam" id="PF09994">
    <property type="entry name" value="T6SS_Tle1-like_cat"/>
    <property type="match status" value="1"/>
</dbReference>
<dbReference type="PANTHER" id="PTHR33840:SF2">
    <property type="entry name" value="TLE1 PHOSPHOLIPASE DOMAIN-CONTAINING PROTEIN"/>
    <property type="match status" value="1"/>
</dbReference>
<accession>A0A4T0FIA6</accession>
<dbReference type="AlphaFoldDB" id="A0A4T0FIA6"/>
<feature type="compositionally biased region" description="Basic and acidic residues" evidence="1">
    <location>
        <begin position="186"/>
        <end position="206"/>
    </location>
</feature>
<dbReference type="InterPro" id="IPR018712">
    <property type="entry name" value="Tle1-like_cat"/>
</dbReference>
<evidence type="ECO:0000256" key="1">
    <source>
        <dbReference type="SAM" id="MobiDB-lite"/>
    </source>
</evidence>
<sequence>MTNQSRARIEQGSPRDAPDRREMRKAPLVPGGRGSIQESLIWWRLACARNTADNADEDGGAAEEAEADRAGMGMTGAVKSEALRDSLRLPYWEISAWYLFMPISHFKLPPRQLQRFVDGEQPAKALASVSFAFAFFCLVKRSMSGEESPTQLESAAAQQSTPVENNASPVETNGSSSSKPQPQPSLKERVKMAQESVETRTETVHVKDDQGRSYDVAVNLEANDTADYQNDKQVIITPTQKRGEPHSLFRGDNVAPKRLKAIRDHNKDEGGRTIVLCLDGTGDQFDDDNSNVIRFFRSLVKDEPEKQVVYYQSGLGTYSTTKRANPVANKLSDLSDMAVGSGLGEHVRQAYIYLMDNYRLGDRICMLGFSRGAYTCRCLAGMLLKVGLLPKGNVEQVQFAYDMYKDNSTHGFEQSKFFKSTFSIGVDIHWIGVWDSVSSVGFYPRELPFTNSNHIVKNFTHAVALDEHRAKFKAGHWTVEEEQEKRSNKNSWFHHRQKEHDINFDHSVNEVEEDDQDAQTEAMDPWEKIEAMRQELFARIDELRQQTAKSRFNTKRVNLDSIDKTNPQIQSLLQELYKLPVKHDSFANDEDVEIRHDTKVKEVYFLGAHADVGGGSVSNNTRNALHRISLRWMYRQSFKAETGMLFHTHLLDYHGLDIGTLYPIVKPRPEAVYKVPDAFPQMPNMENVPAERYDRSKLSEEDEDVLDSLSSINDQLEKSKVWWALEYYPQMEIYQDEDGKQKKRFTMNKGEFRAIRGSNVKFHRTVNIRQQALGYKIRARMQDSSEARWVY</sequence>
<feature type="region of interest" description="Disordered" evidence="1">
    <location>
        <begin position="149"/>
        <end position="206"/>
    </location>
</feature>
<dbReference type="Proteomes" id="UP000310189">
    <property type="component" value="Unassembled WGS sequence"/>
</dbReference>
<evidence type="ECO:0000313" key="3">
    <source>
        <dbReference type="EMBL" id="TIA87879.1"/>
    </source>
</evidence>
<evidence type="ECO:0000313" key="4">
    <source>
        <dbReference type="Proteomes" id="UP000310189"/>
    </source>
</evidence>
<proteinExistence type="predicted"/>
<feature type="domain" description="T6SS Phospholipase effector Tle1-like catalytic" evidence="2">
    <location>
        <begin position="272"/>
        <end position="636"/>
    </location>
</feature>
<dbReference type="EMBL" id="SPNW01000046">
    <property type="protein sequence ID" value="TIA87879.1"/>
    <property type="molecule type" value="Genomic_DNA"/>
</dbReference>
<protein>
    <recommendedName>
        <fullName evidence="2">T6SS Phospholipase effector Tle1-like catalytic domain-containing protein</fullName>
    </recommendedName>
</protein>
<dbReference type="OrthoDB" id="3162439at2759"/>
<feature type="compositionally biased region" description="Polar residues" evidence="1">
    <location>
        <begin position="149"/>
        <end position="174"/>
    </location>
</feature>
<feature type="region of interest" description="Disordered" evidence="1">
    <location>
        <begin position="1"/>
        <end position="32"/>
    </location>
</feature>
<dbReference type="PANTHER" id="PTHR33840">
    <property type="match status" value="1"/>
</dbReference>
<name>A0A4T0FIA6_9BASI</name>
<comment type="caution">
    <text evidence="3">The sequence shown here is derived from an EMBL/GenBank/DDBJ whole genome shotgun (WGS) entry which is preliminary data.</text>
</comment>
<organism evidence="3 4">
    <name type="scientific">Wallemia hederae</name>
    <dbReference type="NCBI Taxonomy" id="1540922"/>
    <lineage>
        <taxon>Eukaryota</taxon>
        <taxon>Fungi</taxon>
        <taxon>Dikarya</taxon>
        <taxon>Basidiomycota</taxon>
        <taxon>Wallemiomycotina</taxon>
        <taxon>Wallemiomycetes</taxon>
        <taxon>Wallemiales</taxon>
        <taxon>Wallemiaceae</taxon>
        <taxon>Wallemia</taxon>
    </lineage>
</organism>
<gene>
    <name evidence="3" type="ORF">E3P99_02927</name>
</gene>
<keyword evidence="4" id="KW-1185">Reference proteome</keyword>
<reference evidence="3 4" key="1">
    <citation type="submission" date="2019-03" db="EMBL/GenBank/DDBJ databases">
        <title>Sequencing 23 genomes of Wallemia ichthyophaga.</title>
        <authorList>
            <person name="Gostincar C."/>
        </authorList>
    </citation>
    <scope>NUCLEOTIDE SEQUENCE [LARGE SCALE GENOMIC DNA]</scope>
    <source>
        <strain evidence="3 4">EXF-5753</strain>
    </source>
</reference>
<evidence type="ECO:0000259" key="2">
    <source>
        <dbReference type="Pfam" id="PF09994"/>
    </source>
</evidence>